<evidence type="ECO:0000256" key="5">
    <source>
        <dbReference type="SAM" id="Phobius"/>
    </source>
</evidence>
<reference evidence="6 7" key="1">
    <citation type="journal article" date="2015" name="Genome Announc.">
        <title>Expanding the biotechnology potential of lactobacilli through comparative genomics of 213 strains and associated genera.</title>
        <authorList>
            <person name="Sun Z."/>
            <person name="Harris H.M."/>
            <person name="McCann A."/>
            <person name="Guo C."/>
            <person name="Argimon S."/>
            <person name="Zhang W."/>
            <person name="Yang X."/>
            <person name="Jeffery I.B."/>
            <person name="Cooney J.C."/>
            <person name="Kagawa T.F."/>
            <person name="Liu W."/>
            <person name="Song Y."/>
            <person name="Salvetti E."/>
            <person name="Wrobel A."/>
            <person name="Rasinkangas P."/>
            <person name="Parkhill J."/>
            <person name="Rea M.C."/>
            <person name="O'Sullivan O."/>
            <person name="Ritari J."/>
            <person name="Douillard F.P."/>
            <person name="Paul Ross R."/>
            <person name="Yang R."/>
            <person name="Briner A.E."/>
            <person name="Felis G.E."/>
            <person name="de Vos W.M."/>
            <person name="Barrangou R."/>
            <person name="Klaenhammer T.R."/>
            <person name="Caufield P.W."/>
            <person name="Cui Y."/>
            <person name="Zhang H."/>
            <person name="O'Toole P.W."/>
        </authorList>
    </citation>
    <scope>NUCLEOTIDE SEQUENCE [LARGE SCALE GENOMIC DNA]</scope>
    <source>
        <strain evidence="6 7">DSM 19904</strain>
    </source>
</reference>
<keyword evidence="2 5" id="KW-0812">Transmembrane</keyword>
<evidence type="ECO:0000256" key="4">
    <source>
        <dbReference type="ARBA" id="ARBA00023136"/>
    </source>
</evidence>
<evidence type="ECO:0000256" key="2">
    <source>
        <dbReference type="ARBA" id="ARBA00022692"/>
    </source>
</evidence>
<evidence type="ECO:0000313" key="7">
    <source>
        <dbReference type="Proteomes" id="UP000051581"/>
    </source>
</evidence>
<comment type="subcellular location">
    <subcellularLocation>
        <location evidence="1">Endomembrane system</location>
        <topology evidence="1">Multi-pass membrane protein</topology>
    </subcellularLocation>
</comment>
<feature type="transmembrane region" description="Helical" evidence="5">
    <location>
        <begin position="21"/>
        <end position="47"/>
    </location>
</feature>
<dbReference type="EMBL" id="AZEA01000023">
    <property type="protein sequence ID" value="KRK87287.1"/>
    <property type="molecule type" value="Genomic_DNA"/>
</dbReference>
<dbReference type="PATRIC" id="fig|1423808.3.peg.1380"/>
<dbReference type="InterPro" id="IPR008217">
    <property type="entry name" value="Ccc1_fam"/>
</dbReference>
<evidence type="ECO:0000256" key="1">
    <source>
        <dbReference type="ARBA" id="ARBA00004127"/>
    </source>
</evidence>
<sequence length="236" mass="24866">MIINYKVGETMAKKRSLSQKINVLRASVMGANDGIVSVAGIVIGVAGATSSNFAIFISGISGMLAGTVSMAMGEFVSVNTQKDSQRHAISLQKAALNSAYDNEFNTVKHKLMGDGISDDLAHQATKEMMTKDPVKTTVRQKYGFNVGEYTNPLSAAIASMISFPTGSILPLLAITMFPKAIRIQATFLAVIVALAITGYAAAQLGNANKTHGMIRNIVSGVLTMLVTYTIGTLIGS</sequence>
<keyword evidence="7" id="KW-1185">Reference proteome</keyword>
<accession>A0A0R1L737</accession>
<name>A0A0R1L737_9LACO</name>
<organism evidence="6 7">
    <name type="scientific">Lentilactobacillus sunkii DSM 19904</name>
    <dbReference type="NCBI Taxonomy" id="1423808"/>
    <lineage>
        <taxon>Bacteria</taxon>
        <taxon>Bacillati</taxon>
        <taxon>Bacillota</taxon>
        <taxon>Bacilli</taxon>
        <taxon>Lactobacillales</taxon>
        <taxon>Lactobacillaceae</taxon>
        <taxon>Lentilactobacillus</taxon>
    </lineage>
</organism>
<comment type="caution">
    <text evidence="6">The sequence shown here is derived from an EMBL/GenBank/DDBJ whole genome shotgun (WGS) entry which is preliminary data.</text>
</comment>
<evidence type="ECO:0000256" key="3">
    <source>
        <dbReference type="ARBA" id="ARBA00022989"/>
    </source>
</evidence>
<dbReference type="Pfam" id="PF01988">
    <property type="entry name" value="VIT1"/>
    <property type="match status" value="1"/>
</dbReference>
<feature type="transmembrane region" description="Helical" evidence="5">
    <location>
        <begin position="53"/>
        <end position="76"/>
    </location>
</feature>
<feature type="transmembrane region" description="Helical" evidence="5">
    <location>
        <begin position="183"/>
        <end position="202"/>
    </location>
</feature>
<dbReference type="AlphaFoldDB" id="A0A0R1L737"/>
<dbReference type="Proteomes" id="UP000051581">
    <property type="component" value="Unassembled WGS sequence"/>
</dbReference>
<dbReference type="GO" id="GO:0005384">
    <property type="term" value="F:manganese ion transmembrane transporter activity"/>
    <property type="evidence" value="ECO:0007669"/>
    <property type="project" value="InterPro"/>
</dbReference>
<feature type="transmembrane region" description="Helical" evidence="5">
    <location>
        <begin position="214"/>
        <end position="234"/>
    </location>
</feature>
<evidence type="ECO:0000313" key="6">
    <source>
        <dbReference type="EMBL" id="KRK87287.1"/>
    </source>
</evidence>
<dbReference type="GO" id="GO:0030026">
    <property type="term" value="P:intracellular manganese ion homeostasis"/>
    <property type="evidence" value="ECO:0007669"/>
    <property type="project" value="InterPro"/>
</dbReference>
<gene>
    <name evidence="6" type="ORF">FD17_GL001367</name>
</gene>
<feature type="transmembrane region" description="Helical" evidence="5">
    <location>
        <begin position="153"/>
        <end position="177"/>
    </location>
</feature>
<keyword evidence="4 5" id="KW-0472">Membrane</keyword>
<evidence type="ECO:0008006" key="8">
    <source>
        <dbReference type="Google" id="ProtNLM"/>
    </source>
</evidence>
<dbReference type="CDD" id="cd02432">
    <property type="entry name" value="Nodulin-21_like_1"/>
    <property type="match status" value="1"/>
</dbReference>
<keyword evidence="3 5" id="KW-1133">Transmembrane helix</keyword>
<dbReference type="PANTHER" id="PTHR31851">
    <property type="entry name" value="FE(2+)/MN(2+) TRANSPORTER PCL1"/>
    <property type="match status" value="1"/>
</dbReference>
<protein>
    <recommendedName>
        <fullName evidence="8">Integral membrane protein</fullName>
    </recommendedName>
</protein>
<proteinExistence type="predicted"/>
<dbReference type="GO" id="GO:0012505">
    <property type="term" value="C:endomembrane system"/>
    <property type="evidence" value="ECO:0007669"/>
    <property type="project" value="UniProtKB-SubCell"/>
</dbReference>